<dbReference type="InterPro" id="IPR000873">
    <property type="entry name" value="AMP-dep_synth/lig_dom"/>
</dbReference>
<gene>
    <name evidence="2" type="primary">SSCI73400.1</name>
</gene>
<sequence>MSTYKATHTAVPNFALDLAARKYDGAPLDLSALQCVVLGAEPIRKASLERFHRCFSPSGFSVSAYKPAYGMAEATLGLSFYPRPAETIEELLGPDDAASM</sequence>
<dbReference type="PANTHER" id="PTHR22754">
    <property type="entry name" value="DISCO-INTERACTING PROTEIN 2 DIP2 -RELATED"/>
    <property type="match status" value="1"/>
</dbReference>
<feature type="domain" description="AMP-dependent synthetase/ligase" evidence="1">
    <location>
        <begin position="3"/>
        <end position="83"/>
    </location>
</feature>
<evidence type="ECO:0000313" key="2">
    <source>
        <dbReference type="EMBL" id="CDW99266.1"/>
    </source>
</evidence>
<evidence type="ECO:0000259" key="1">
    <source>
        <dbReference type="Pfam" id="PF00501"/>
    </source>
</evidence>
<dbReference type="SUPFAM" id="SSF56801">
    <property type="entry name" value="Acetyl-CoA synthetase-like"/>
    <property type="match status" value="1"/>
</dbReference>
<keyword evidence="3" id="KW-1185">Reference proteome</keyword>
<dbReference type="Pfam" id="PF00501">
    <property type="entry name" value="AMP-binding"/>
    <property type="match status" value="1"/>
</dbReference>
<dbReference type="PANTHER" id="PTHR22754:SF32">
    <property type="entry name" value="DISCO-INTERACTING PROTEIN 2"/>
    <property type="match status" value="1"/>
</dbReference>
<evidence type="ECO:0000313" key="3">
    <source>
        <dbReference type="Proteomes" id="UP000242770"/>
    </source>
</evidence>
<dbReference type="STRING" id="49012.A0A0F7SAE6"/>
<dbReference type="AlphaFoldDB" id="A0A0F7SAE6"/>
<reference evidence="3" key="1">
    <citation type="submission" date="2014-06" db="EMBL/GenBank/DDBJ databases">
        <authorList>
            <person name="Berkman P.J."/>
        </authorList>
    </citation>
    <scope>NUCLEOTIDE SEQUENCE [LARGE SCALE GENOMIC DNA]</scope>
</reference>
<dbReference type="EMBL" id="CCFA01004466">
    <property type="protein sequence ID" value="CDW99266.1"/>
    <property type="molecule type" value="Genomic_DNA"/>
</dbReference>
<name>A0A0F7SAE6_9BASI</name>
<dbReference type="Proteomes" id="UP000242770">
    <property type="component" value="Unassembled WGS sequence"/>
</dbReference>
<proteinExistence type="predicted"/>
<organism evidence="2 3">
    <name type="scientific">Sporisorium scitamineum</name>
    <dbReference type="NCBI Taxonomy" id="49012"/>
    <lineage>
        <taxon>Eukaryota</taxon>
        <taxon>Fungi</taxon>
        <taxon>Dikarya</taxon>
        <taxon>Basidiomycota</taxon>
        <taxon>Ustilaginomycotina</taxon>
        <taxon>Ustilaginomycetes</taxon>
        <taxon>Ustilaginales</taxon>
        <taxon>Ustilaginaceae</taxon>
        <taxon>Sporisorium</taxon>
    </lineage>
</organism>
<protein>
    <recommendedName>
        <fullName evidence="1">AMP-dependent synthetase/ligase domain-containing protein</fullName>
    </recommendedName>
</protein>
<dbReference type="Gene3D" id="3.40.50.12780">
    <property type="entry name" value="N-terminal domain of ligase-like"/>
    <property type="match status" value="1"/>
</dbReference>
<dbReference type="InterPro" id="IPR042099">
    <property type="entry name" value="ANL_N_sf"/>
</dbReference>
<accession>A0A0F7SAE6</accession>